<feature type="domain" description="AMP-binding enzyme C-terminal" evidence="6">
    <location>
        <begin position="278"/>
        <end position="354"/>
    </location>
</feature>
<dbReference type="GO" id="GO:0005777">
    <property type="term" value="C:peroxisome"/>
    <property type="evidence" value="ECO:0007669"/>
    <property type="project" value="UniProtKB-SubCell"/>
</dbReference>
<dbReference type="Gene3D" id="3.40.50.980">
    <property type="match status" value="1"/>
</dbReference>
<dbReference type="OrthoDB" id="10253869at2759"/>
<dbReference type="AlphaFoldDB" id="A0A4C1VAW2"/>
<dbReference type="InterPro" id="IPR000873">
    <property type="entry name" value="AMP-dep_synth/lig_dom"/>
</dbReference>
<protein>
    <submittedName>
        <fullName evidence="7">Luciferin 4-monooxygenase</fullName>
    </submittedName>
</protein>
<keyword evidence="3" id="KW-0576">Peroxisome</keyword>
<dbReference type="GO" id="GO:0004467">
    <property type="term" value="F:long-chain fatty acid-CoA ligase activity"/>
    <property type="evidence" value="ECO:0007669"/>
    <property type="project" value="TreeGrafter"/>
</dbReference>
<dbReference type="SUPFAM" id="SSF56801">
    <property type="entry name" value="Acetyl-CoA synthetase-like"/>
    <property type="match status" value="2"/>
</dbReference>
<evidence type="ECO:0000259" key="5">
    <source>
        <dbReference type="Pfam" id="PF00501"/>
    </source>
</evidence>
<comment type="subcellular location">
    <subcellularLocation>
        <location evidence="1">Peroxisome</location>
    </subcellularLocation>
</comment>
<dbReference type="Gene3D" id="3.40.50.12780">
    <property type="entry name" value="N-terminal domain of ligase-like"/>
    <property type="match status" value="1"/>
</dbReference>
<evidence type="ECO:0000313" key="8">
    <source>
        <dbReference type="Proteomes" id="UP000299102"/>
    </source>
</evidence>
<keyword evidence="7" id="KW-0503">Monooxygenase</keyword>
<dbReference type="Gene3D" id="2.30.38.10">
    <property type="entry name" value="Luciferase, Domain 3"/>
    <property type="match status" value="1"/>
</dbReference>
<dbReference type="GO" id="GO:0046949">
    <property type="term" value="P:fatty-acyl-CoA biosynthetic process"/>
    <property type="evidence" value="ECO:0007669"/>
    <property type="project" value="TreeGrafter"/>
</dbReference>
<organism evidence="7 8">
    <name type="scientific">Eumeta variegata</name>
    <name type="common">Bagworm moth</name>
    <name type="synonym">Eumeta japonica</name>
    <dbReference type="NCBI Taxonomy" id="151549"/>
    <lineage>
        <taxon>Eukaryota</taxon>
        <taxon>Metazoa</taxon>
        <taxon>Ecdysozoa</taxon>
        <taxon>Arthropoda</taxon>
        <taxon>Hexapoda</taxon>
        <taxon>Insecta</taxon>
        <taxon>Pterygota</taxon>
        <taxon>Neoptera</taxon>
        <taxon>Endopterygota</taxon>
        <taxon>Lepidoptera</taxon>
        <taxon>Glossata</taxon>
        <taxon>Ditrysia</taxon>
        <taxon>Tineoidea</taxon>
        <taxon>Psychidae</taxon>
        <taxon>Oiketicinae</taxon>
        <taxon>Eumeta</taxon>
    </lineage>
</organism>
<evidence type="ECO:0000313" key="7">
    <source>
        <dbReference type="EMBL" id="GBP35729.1"/>
    </source>
</evidence>
<keyword evidence="7" id="KW-0560">Oxidoreductase</keyword>
<proteinExistence type="inferred from homology"/>
<dbReference type="InterPro" id="IPR025110">
    <property type="entry name" value="AMP-bd_C"/>
</dbReference>
<dbReference type="EMBL" id="BGZK01000308">
    <property type="protein sequence ID" value="GBP35729.1"/>
    <property type="molecule type" value="Genomic_DNA"/>
</dbReference>
<dbReference type="STRING" id="151549.A0A4C1VAW2"/>
<gene>
    <name evidence="7" type="ORF">EVAR_82663_1</name>
</gene>
<evidence type="ECO:0000256" key="4">
    <source>
        <dbReference type="SAM" id="SignalP"/>
    </source>
</evidence>
<dbReference type="Pfam" id="PF00501">
    <property type="entry name" value="AMP-binding"/>
    <property type="match status" value="1"/>
</dbReference>
<dbReference type="Proteomes" id="UP000299102">
    <property type="component" value="Unassembled WGS sequence"/>
</dbReference>
<comment type="caution">
    <text evidence="7">The sequence shown here is derived from an EMBL/GenBank/DDBJ whole genome shotgun (WGS) entry which is preliminary data.</text>
</comment>
<keyword evidence="8" id="KW-1185">Reference proteome</keyword>
<dbReference type="InterPro" id="IPR045851">
    <property type="entry name" value="AMP-bd_C_sf"/>
</dbReference>
<feature type="domain" description="AMP-dependent synthetase/ligase" evidence="5">
    <location>
        <begin position="154"/>
        <end position="227"/>
    </location>
</feature>
<dbReference type="GO" id="GO:0004497">
    <property type="term" value="F:monooxygenase activity"/>
    <property type="evidence" value="ECO:0007669"/>
    <property type="project" value="UniProtKB-KW"/>
</dbReference>
<feature type="signal peptide" evidence="4">
    <location>
        <begin position="1"/>
        <end position="24"/>
    </location>
</feature>
<dbReference type="Gene3D" id="3.30.300.30">
    <property type="match status" value="1"/>
</dbReference>
<reference evidence="7 8" key="1">
    <citation type="journal article" date="2019" name="Commun. Biol.">
        <title>The bagworm genome reveals a unique fibroin gene that provides high tensile strength.</title>
        <authorList>
            <person name="Kono N."/>
            <person name="Nakamura H."/>
            <person name="Ohtoshi R."/>
            <person name="Tomita M."/>
            <person name="Numata K."/>
            <person name="Arakawa K."/>
        </authorList>
    </citation>
    <scope>NUCLEOTIDE SEQUENCE [LARGE SCALE GENOMIC DNA]</scope>
</reference>
<keyword evidence="4" id="KW-0732">Signal</keyword>
<evidence type="ECO:0000256" key="3">
    <source>
        <dbReference type="ARBA" id="ARBA00023140"/>
    </source>
</evidence>
<evidence type="ECO:0000256" key="2">
    <source>
        <dbReference type="ARBA" id="ARBA00006432"/>
    </source>
</evidence>
<accession>A0A4C1VAW2</accession>
<feature type="chain" id="PRO_5020034889" evidence="4">
    <location>
        <begin position="25"/>
        <end position="370"/>
    </location>
</feature>
<name>A0A4C1VAW2_EUMVA</name>
<dbReference type="FunFam" id="3.30.300.30:FF:000007">
    <property type="entry name" value="4-coumarate--CoA ligase 2"/>
    <property type="match status" value="1"/>
</dbReference>
<evidence type="ECO:0000256" key="1">
    <source>
        <dbReference type="ARBA" id="ARBA00004275"/>
    </source>
</evidence>
<dbReference type="PANTHER" id="PTHR24096">
    <property type="entry name" value="LONG-CHAIN-FATTY-ACID--COA LIGASE"/>
    <property type="match status" value="1"/>
</dbReference>
<evidence type="ECO:0000259" key="6">
    <source>
        <dbReference type="Pfam" id="PF13193"/>
    </source>
</evidence>
<comment type="similarity">
    <text evidence="2">Belongs to the ATP-dependent AMP-binding enzyme family.</text>
</comment>
<sequence length="370" mass="41969">MALIGSPLHWLTALLNFVFSPIAGYTRLQSSLPMVQDHFYDIINKYRPTWTVLTPTALTSLLKQPDCQRCDFTCFKTVLVGGSAVPEDLIEELKGLMMELEGGHRNSVIKRRNRIEFGLVCSVLMSTLVLDNIHMQPHQIWETVTDLRSRVTLQSLTPETEVCNIFGMTEMAGMGLLSWRSPRGSSGTLSGILQYRLINIDTGEDIQEANVAGELWIRGPTLFKGYYNNPEATSEAFADDGWFRTGDMFYRDENYYFYFVERIKLLLKYKSHQISPVELEILIRKHPGVLDVAVSSIPDPECGDLPVACVVKQHGHEVTAQEIKDFVKENLTDSKQLRGGVIFLPQIPMTATTKVHRRKLKTIVQETERE</sequence>
<dbReference type="InterPro" id="IPR042099">
    <property type="entry name" value="ANL_N_sf"/>
</dbReference>
<dbReference type="Pfam" id="PF13193">
    <property type="entry name" value="AMP-binding_C"/>
    <property type="match status" value="1"/>
</dbReference>
<dbReference type="PANTHER" id="PTHR24096:SF353">
    <property type="entry name" value="GH16244P-RELATED"/>
    <property type="match status" value="1"/>
</dbReference>